<reference evidence="4" key="2">
    <citation type="submission" date="2025-09" db="UniProtKB">
        <authorList>
            <consortium name="Ensembl"/>
        </authorList>
    </citation>
    <scope>IDENTIFICATION</scope>
</reference>
<dbReference type="GO" id="GO:0004888">
    <property type="term" value="F:transmembrane signaling receptor activity"/>
    <property type="evidence" value="ECO:0007669"/>
    <property type="project" value="TreeGrafter"/>
</dbReference>
<dbReference type="AlphaFoldDB" id="A0A3Q2PC34"/>
<dbReference type="PANTHER" id="PTHR11481:SF64">
    <property type="entry name" value="FC RECEPTOR-LIKE PROTEIN 4"/>
    <property type="match status" value="1"/>
</dbReference>
<sequence length="211" mass="23297">MDYFQLVYLPCLSLSPAAKPQPVLSVSPSWLGPGASVTLSCGGFQHPSGWRFFWYKAVPEPPSSSYSFDLMPGSTNGTEQNSYLINGQNHTAGYVCRAGRGEPVFYTDYSQPKFVWSADSPPAASLSVSPDRVQHFLHQSVTLNCTGKKTQWRVKSFPEPVRPSSSQCSWWTMTGSSCTIKLLQHHSGVYWCEFGSGDFSNAVNITVHSRL</sequence>
<reference evidence="4" key="1">
    <citation type="submission" date="2025-08" db="UniProtKB">
        <authorList>
            <consortium name="Ensembl"/>
        </authorList>
    </citation>
    <scope>IDENTIFICATION</scope>
</reference>
<evidence type="ECO:0000256" key="2">
    <source>
        <dbReference type="ARBA" id="ARBA00023157"/>
    </source>
</evidence>
<evidence type="ECO:0000313" key="4">
    <source>
        <dbReference type="Ensembl" id="ENSFHEP00000010231.1"/>
    </source>
</evidence>
<proteinExistence type="predicted"/>
<dbReference type="InterPro" id="IPR050488">
    <property type="entry name" value="Ig_Fc_receptor"/>
</dbReference>
<evidence type="ECO:0000313" key="5">
    <source>
        <dbReference type="Proteomes" id="UP000265000"/>
    </source>
</evidence>
<keyword evidence="5" id="KW-1185">Reference proteome</keyword>
<dbReference type="GO" id="GO:0009897">
    <property type="term" value="C:external side of plasma membrane"/>
    <property type="evidence" value="ECO:0007669"/>
    <property type="project" value="TreeGrafter"/>
</dbReference>
<dbReference type="InterPro" id="IPR007110">
    <property type="entry name" value="Ig-like_dom"/>
</dbReference>
<accession>A0A3Q2PC34</accession>
<dbReference type="Gene3D" id="2.60.40.10">
    <property type="entry name" value="Immunoglobulins"/>
    <property type="match status" value="2"/>
</dbReference>
<evidence type="ECO:0000256" key="1">
    <source>
        <dbReference type="ARBA" id="ARBA00022729"/>
    </source>
</evidence>
<organism evidence="4 5">
    <name type="scientific">Fundulus heteroclitus</name>
    <name type="common">Killifish</name>
    <name type="synonym">Mummichog</name>
    <dbReference type="NCBI Taxonomy" id="8078"/>
    <lineage>
        <taxon>Eukaryota</taxon>
        <taxon>Metazoa</taxon>
        <taxon>Chordata</taxon>
        <taxon>Craniata</taxon>
        <taxon>Vertebrata</taxon>
        <taxon>Euteleostomi</taxon>
        <taxon>Actinopterygii</taxon>
        <taxon>Neopterygii</taxon>
        <taxon>Teleostei</taxon>
        <taxon>Neoteleostei</taxon>
        <taxon>Acanthomorphata</taxon>
        <taxon>Ovalentaria</taxon>
        <taxon>Atherinomorphae</taxon>
        <taxon>Cyprinodontiformes</taxon>
        <taxon>Fundulidae</taxon>
        <taxon>Fundulus</taxon>
    </lineage>
</organism>
<dbReference type="GO" id="GO:0006955">
    <property type="term" value="P:immune response"/>
    <property type="evidence" value="ECO:0007669"/>
    <property type="project" value="TreeGrafter"/>
</dbReference>
<dbReference type="GO" id="GO:0007166">
    <property type="term" value="P:cell surface receptor signaling pathway"/>
    <property type="evidence" value="ECO:0007669"/>
    <property type="project" value="TreeGrafter"/>
</dbReference>
<protein>
    <submittedName>
        <fullName evidence="4">Leukocyte immunoglobulin-like receptor subfamily A member 2</fullName>
    </submittedName>
</protein>
<dbReference type="PROSITE" id="PS50835">
    <property type="entry name" value="IG_LIKE"/>
    <property type="match status" value="1"/>
</dbReference>
<dbReference type="Ensembl" id="ENSFHET00000016883.1">
    <property type="protein sequence ID" value="ENSFHEP00000010231.1"/>
    <property type="gene ID" value="ENSFHEG00000011515.1"/>
</dbReference>
<feature type="domain" description="Ig-like" evidence="3">
    <location>
        <begin position="20"/>
        <end position="98"/>
    </location>
</feature>
<keyword evidence="1" id="KW-0732">Signal</keyword>
<dbReference type="PANTHER" id="PTHR11481">
    <property type="entry name" value="IMMUNOGLOBULIN FC RECEPTOR"/>
    <property type="match status" value="1"/>
</dbReference>
<name>A0A3Q2PC34_FUNHE</name>
<evidence type="ECO:0000259" key="3">
    <source>
        <dbReference type="PROSITE" id="PS50835"/>
    </source>
</evidence>
<dbReference type="InterPro" id="IPR013783">
    <property type="entry name" value="Ig-like_fold"/>
</dbReference>
<dbReference type="InterPro" id="IPR036179">
    <property type="entry name" value="Ig-like_dom_sf"/>
</dbReference>
<dbReference type="SUPFAM" id="SSF48726">
    <property type="entry name" value="Immunoglobulin"/>
    <property type="match status" value="2"/>
</dbReference>
<dbReference type="STRING" id="8078.ENSFHEP00000010231"/>
<keyword evidence="2" id="KW-1015">Disulfide bond</keyword>
<dbReference type="GeneTree" id="ENSGT01030000236142"/>
<dbReference type="Proteomes" id="UP000265000">
    <property type="component" value="Unplaced"/>
</dbReference>